<reference evidence="3 4" key="1">
    <citation type="submission" date="2018-03" db="EMBL/GenBank/DDBJ databases">
        <title>Genome sequencing of Phreatobacter sp.</title>
        <authorList>
            <person name="Kim S.-J."/>
            <person name="Heo J."/>
            <person name="Kwon S.-W."/>
        </authorList>
    </citation>
    <scope>NUCLEOTIDE SEQUENCE [LARGE SCALE GENOMIC DNA]</scope>
    <source>
        <strain evidence="3 4">S-12</strain>
    </source>
</reference>
<gene>
    <name evidence="3" type="ORF">C6569_21390</name>
</gene>
<evidence type="ECO:0000256" key="1">
    <source>
        <dbReference type="SAM" id="MobiDB-lite"/>
    </source>
</evidence>
<evidence type="ECO:0008006" key="5">
    <source>
        <dbReference type="Google" id="ProtNLM"/>
    </source>
</evidence>
<dbReference type="KEGG" id="phr:C6569_21390"/>
<protein>
    <recommendedName>
        <fullName evidence="5">DUF2946 domain-containing protein</fullName>
    </recommendedName>
</protein>
<keyword evidence="4" id="KW-1185">Reference proteome</keyword>
<dbReference type="EMBL" id="CP027668">
    <property type="protein sequence ID" value="AVO47392.1"/>
    <property type="molecule type" value="Genomic_DNA"/>
</dbReference>
<sequence>MRHLRLALVLLLAFAPPAEGLLSHAARAHRLVGAAVPTDFCIPATDKGVPEHPASCDDHCRVVPSGDAATPPPAGARPVRVAIASGATSVRQAQRVPPRPTFDHAPRAPPAVA</sequence>
<name>A0A2S0NGV5_9HYPH</name>
<accession>A0A2S0NGV5</accession>
<dbReference type="RefSeq" id="WP_106750762.1">
    <property type="nucleotide sequence ID" value="NZ_CP027668.1"/>
</dbReference>
<feature type="signal peptide" evidence="2">
    <location>
        <begin position="1"/>
        <end position="20"/>
    </location>
</feature>
<keyword evidence="2" id="KW-0732">Signal</keyword>
<feature type="chain" id="PRO_5015559036" description="DUF2946 domain-containing protein" evidence="2">
    <location>
        <begin position="21"/>
        <end position="113"/>
    </location>
</feature>
<evidence type="ECO:0000313" key="3">
    <source>
        <dbReference type="EMBL" id="AVO47392.1"/>
    </source>
</evidence>
<dbReference type="Proteomes" id="UP000237889">
    <property type="component" value="Chromosome"/>
</dbReference>
<evidence type="ECO:0000313" key="4">
    <source>
        <dbReference type="Proteomes" id="UP000237889"/>
    </source>
</evidence>
<feature type="region of interest" description="Disordered" evidence="1">
    <location>
        <begin position="87"/>
        <end position="113"/>
    </location>
</feature>
<organism evidence="3 4">
    <name type="scientific">Phreatobacter cathodiphilus</name>
    <dbReference type="NCBI Taxonomy" id="1868589"/>
    <lineage>
        <taxon>Bacteria</taxon>
        <taxon>Pseudomonadati</taxon>
        <taxon>Pseudomonadota</taxon>
        <taxon>Alphaproteobacteria</taxon>
        <taxon>Hyphomicrobiales</taxon>
        <taxon>Phreatobacteraceae</taxon>
        <taxon>Phreatobacter</taxon>
    </lineage>
</organism>
<proteinExistence type="predicted"/>
<evidence type="ECO:0000256" key="2">
    <source>
        <dbReference type="SAM" id="SignalP"/>
    </source>
</evidence>
<dbReference type="AlphaFoldDB" id="A0A2S0NGV5"/>